<dbReference type="EMBL" id="JAGQDE010000038">
    <property type="protein sequence ID" value="MBQ0961768.1"/>
    <property type="molecule type" value="Genomic_DNA"/>
</dbReference>
<evidence type="ECO:0000313" key="3">
    <source>
        <dbReference type="EMBL" id="MBQ0961768.1"/>
    </source>
</evidence>
<dbReference type="InterPro" id="IPR036737">
    <property type="entry name" value="OmpA-like_sf"/>
</dbReference>
<organism evidence="3 4">
    <name type="scientific">Ideonella aquatica</name>
    <dbReference type="NCBI Taxonomy" id="2824119"/>
    <lineage>
        <taxon>Bacteria</taxon>
        <taxon>Pseudomonadati</taxon>
        <taxon>Pseudomonadota</taxon>
        <taxon>Betaproteobacteria</taxon>
        <taxon>Burkholderiales</taxon>
        <taxon>Sphaerotilaceae</taxon>
        <taxon>Ideonella</taxon>
    </lineage>
</organism>
<dbReference type="Gene3D" id="3.30.1330.60">
    <property type="entry name" value="OmpA-like domain"/>
    <property type="match status" value="1"/>
</dbReference>
<proteinExistence type="predicted"/>
<evidence type="ECO:0000259" key="2">
    <source>
        <dbReference type="PROSITE" id="PS51123"/>
    </source>
</evidence>
<name>A0A941BM90_9BURK</name>
<comment type="caution">
    <text evidence="3">The sequence shown here is derived from an EMBL/GenBank/DDBJ whole genome shotgun (WGS) entry which is preliminary data.</text>
</comment>
<evidence type="ECO:0000313" key="4">
    <source>
        <dbReference type="Proteomes" id="UP000678374"/>
    </source>
</evidence>
<feature type="domain" description="OmpA-like" evidence="2">
    <location>
        <begin position="1"/>
        <end position="95"/>
    </location>
</feature>
<reference evidence="3" key="1">
    <citation type="submission" date="2021-04" db="EMBL/GenBank/DDBJ databases">
        <title>The genome sequence of Ideonella sp. 4Y11.</title>
        <authorList>
            <person name="Liu Y."/>
        </authorList>
    </citation>
    <scope>NUCLEOTIDE SEQUENCE</scope>
    <source>
        <strain evidence="3">4Y11</strain>
    </source>
</reference>
<gene>
    <name evidence="3" type="ORF">KAK06_22720</name>
</gene>
<dbReference type="InterPro" id="IPR006665">
    <property type="entry name" value="OmpA-like"/>
</dbReference>
<protein>
    <submittedName>
        <fullName evidence="3">OmpA family protein</fullName>
    </submittedName>
</protein>
<dbReference type="Proteomes" id="UP000678374">
    <property type="component" value="Unassembled WGS sequence"/>
</dbReference>
<keyword evidence="4" id="KW-1185">Reference proteome</keyword>
<dbReference type="Pfam" id="PF00691">
    <property type="entry name" value="OmpA"/>
    <property type="match status" value="1"/>
</dbReference>
<sequence>MAKARLAELSVLLKQAARVRIVGYTDDIGDQALNDKLALARALAVASQLRQLLGQASQTPLIPSGRGLCCYLVANQSWGARAANRRVELLIELEDTPGNAWLIDRHQPLLAGPAMVRFPSAGGARAAS</sequence>
<evidence type="ECO:0000256" key="1">
    <source>
        <dbReference type="PROSITE-ProRule" id="PRU00473"/>
    </source>
</evidence>
<dbReference type="GO" id="GO:0016020">
    <property type="term" value="C:membrane"/>
    <property type="evidence" value="ECO:0007669"/>
    <property type="project" value="UniProtKB-UniRule"/>
</dbReference>
<dbReference type="AlphaFoldDB" id="A0A941BM90"/>
<dbReference type="PROSITE" id="PS51123">
    <property type="entry name" value="OMPA_2"/>
    <property type="match status" value="1"/>
</dbReference>
<accession>A0A941BM90</accession>
<keyword evidence="1" id="KW-0472">Membrane</keyword>
<dbReference type="SUPFAM" id="SSF103088">
    <property type="entry name" value="OmpA-like"/>
    <property type="match status" value="1"/>
</dbReference>